<dbReference type="EMBL" id="CP133618">
    <property type="protein sequence ID" value="WMV38524.1"/>
    <property type="molecule type" value="Genomic_DNA"/>
</dbReference>
<keyword evidence="2" id="KW-1185">Reference proteome</keyword>
<proteinExistence type="predicted"/>
<accession>A0AAF0ZIB8</accession>
<gene>
    <name evidence="1" type="ORF">MTR67_031909</name>
</gene>
<evidence type="ECO:0000313" key="1">
    <source>
        <dbReference type="EMBL" id="WMV38524.1"/>
    </source>
</evidence>
<dbReference type="AlphaFoldDB" id="A0AAF0ZIB8"/>
<evidence type="ECO:0000313" key="2">
    <source>
        <dbReference type="Proteomes" id="UP001234989"/>
    </source>
</evidence>
<name>A0AAF0ZIB8_SOLVR</name>
<reference evidence="1" key="1">
    <citation type="submission" date="2023-08" db="EMBL/GenBank/DDBJ databases">
        <title>A de novo genome assembly of Solanum verrucosum Schlechtendal, a Mexican diploid species geographically isolated from the other diploid A-genome species in potato relatives.</title>
        <authorList>
            <person name="Hosaka K."/>
        </authorList>
    </citation>
    <scope>NUCLEOTIDE SEQUENCE</scope>
    <source>
        <tissue evidence="1">Young leaves</tissue>
    </source>
</reference>
<organism evidence="1 2">
    <name type="scientific">Solanum verrucosum</name>
    <dbReference type="NCBI Taxonomy" id="315347"/>
    <lineage>
        <taxon>Eukaryota</taxon>
        <taxon>Viridiplantae</taxon>
        <taxon>Streptophyta</taxon>
        <taxon>Embryophyta</taxon>
        <taxon>Tracheophyta</taxon>
        <taxon>Spermatophyta</taxon>
        <taxon>Magnoliopsida</taxon>
        <taxon>eudicotyledons</taxon>
        <taxon>Gunneridae</taxon>
        <taxon>Pentapetalae</taxon>
        <taxon>asterids</taxon>
        <taxon>lamiids</taxon>
        <taxon>Solanales</taxon>
        <taxon>Solanaceae</taxon>
        <taxon>Solanoideae</taxon>
        <taxon>Solaneae</taxon>
        <taxon>Solanum</taxon>
    </lineage>
</organism>
<sequence length="72" mass="8025">MAQRLVGRGFFSYLTFIRDTCVESPPIETIRVAHDFPDVLPTDFSGVLPDRSIDFSIKYESGLVDSSLSVRG</sequence>
<protein>
    <submittedName>
        <fullName evidence="1">Uncharacterized protein</fullName>
    </submittedName>
</protein>
<dbReference type="Proteomes" id="UP001234989">
    <property type="component" value="Chromosome 7"/>
</dbReference>